<organism evidence="2 3">
    <name type="scientific">Rhodococcus rhodnii LMG 5362</name>
    <dbReference type="NCBI Taxonomy" id="1273125"/>
    <lineage>
        <taxon>Bacteria</taxon>
        <taxon>Bacillati</taxon>
        <taxon>Actinomycetota</taxon>
        <taxon>Actinomycetes</taxon>
        <taxon>Mycobacteriales</taxon>
        <taxon>Nocardiaceae</taxon>
        <taxon>Rhodococcus</taxon>
    </lineage>
</organism>
<sequence>MRTPNRLVRDTTLLNEKTTTFCSRHTDSKMTDVRDAGHKNVRGLTGTTVSDVGRT</sequence>
<evidence type="ECO:0000313" key="2">
    <source>
        <dbReference type="EMBL" id="EOM74419.1"/>
    </source>
</evidence>
<feature type="compositionally biased region" description="Polar residues" evidence="1">
    <location>
        <begin position="45"/>
        <end position="55"/>
    </location>
</feature>
<accession>R7WK97</accession>
<evidence type="ECO:0000313" key="3">
    <source>
        <dbReference type="Proteomes" id="UP000013525"/>
    </source>
</evidence>
<feature type="region of interest" description="Disordered" evidence="1">
    <location>
        <begin position="36"/>
        <end position="55"/>
    </location>
</feature>
<gene>
    <name evidence="2" type="ORF">Rrhod_4221</name>
</gene>
<comment type="caution">
    <text evidence="2">The sequence shown here is derived from an EMBL/GenBank/DDBJ whole genome shotgun (WGS) entry which is preliminary data.</text>
</comment>
<reference evidence="2 3" key="1">
    <citation type="journal article" date="2013" name="Genome Announc.">
        <title>Draft Genome Sequence of Rhodococcus rhodnii Strain LMG5362, a Symbiont of Rhodnius prolixus (Hemiptera, Reduviidae, Triatominae), the Principle Vector of Trypanosoma cruzi.</title>
        <authorList>
            <person name="Pachebat J.A."/>
            <person name="van Keulen G."/>
            <person name="Whitten M.M."/>
            <person name="Girdwood S."/>
            <person name="Del Sol R."/>
            <person name="Dyson P.J."/>
            <person name="Facey P.D."/>
        </authorList>
    </citation>
    <scope>NUCLEOTIDE SEQUENCE [LARGE SCALE GENOMIC DNA]</scope>
    <source>
        <strain evidence="2 3">LMG 5362</strain>
    </source>
</reference>
<dbReference type="Proteomes" id="UP000013525">
    <property type="component" value="Unassembled WGS sequence"/>
</dbReference>
<dbReference type="EMBL" id="APMY01000131">
    <property type="protein sequence ID" value="EOM74419.1"/>
    <property type="molecule type" value="Genomic_DNA"/>
</dbReference>
<proteinExistence type="predicted"/>
<name>R7WK97_9NOCA</name>
<evidence type="ECO:0000256" key="1">
    <source>
        <dbReference type="SAM" id="MobiDB-lite"/>
    </source>
</evidence>
<dbReference type="AlphaFoldDB" id="R7WK97"/>
<keyword evidence="3" id="KW-1185">Reference proteome</keyword>
<protein>
    <submittedName>
        <fullName evidence="2">Uncharacterized protein</fullName>
    </submittedName>
</protein>